<dbReference type="GO" id="GO:0003676">
    <property type="term" value="F:nucleic acid binding"/>
    <property type="evidence" value="ECO:0007669"/>
    <property type="project" value="InterPro"/>
</dbReference>
<evidence type="ECO:0000313" key="2">
    <source>
        <dbReference type="EMBL" id="GFY06224.1"/>
    </source>
</evidence>
<dbReference type="Gene3D" id="3.30.420.10">
    <property type="entry name" value="Ribonuclease H-like superfamily/Ribonuclease H"/>
    <property type="match status" value="1"/>
</dbReference>
<dbReference type="InterPro" id="IPR052338">
    <property type="entry name" value="Transposase_5"/>
</dbReference>
<accession>A0A8X6S3P5</accession>
<dbReference type="Pfam" id="PF13358">
    <property type="entry name" value="DDE_3"/>
    <property type="match status" value="1"/>
</dbReference>
<evidence type="ECO:0000313" key="3">
    <source>
        <dbReference type="Proteomes" id="UP000887159"/>
    </source>
</evidence>
<dbReference type="PANTHER" id="PTHR23022:SF135">
    <property type="entry name" value="SI:DKEY-77F5.3"/>
    <property type="match status" value="1"/>
</dbReference>
<name>A0A8X6S3P5_TRICX</name>
<proteinExistence type="predicted"/>
<feature type="domain" description="Tc1-like transposase DDE" evidence="1">
    <location>
        <begin position="34"/>
        <end position="132"/>
    </location>
</feature>
<protein>
    <submittedName>
        <fullName evidence="2">Transposable element Tc1 transposase</fullName>
    </submittedName>
</protein>
<reference evidence="2" key="1">
    <citation type="submission" date="2020-08" db="EMBL/GenBank/DDBJ databases">
        <title>Multicomponent nature underlies the extraordinary mechanical properties of spider dragline silk.</title>
        <authorList>
            <person name="Kono N."/>
            <person name="Nakamura H."/>
            <person name="Mori M."/>
            <person name="Yoshida Y."/>
            <person name="Ohtoshi R."/>
            <person name="Malay A.D."/>
            <person name="Moran D.A.P."/>
            <person name="Tomita M."/>
            <person name="Numata K."/>
            <person name="Arakawa K."/>
        </authorList>
    </citation>
    <scope>NUCLEOTIDE SEQUENCE</scope>
</reference>
<dbReference type="EMBL" id="BMAU01021258">
    <property type="protein sequence ID" value="GFY06224.1"/>
    <property type="molecule type" value="Genomic_DNA"/>
</dbReference>
<evidence type="ECO:0000259" key="1">
    <source>
        <dbReference type="Pfam" id="PF13358"/>
    </source>
</evidence>
<gene>
    <name evidence="2" type="primary">tc1a</name>
    <name evidence="2" type="ORF">TNCV_2680181</name>
</gene>
<keyword evidence="3" id="KW-1185">Reference proteome</keyword>
<dbReference type="InterPro" id="IPR036397">
    <property type="entry name" value="RNaseH_sf"/>
</dbReference>
<organism evidence="2 3">
    <name type="scientific">Trichonephila clavipes</name>
    <name type="common">Golden silk orbweaver</name>
    <name type="synonym">Nephila clavipes</name>
    <dbReference type="NCBI Taxonomy" id="2585209"/>
    <lineage>
        <taxon>Eukaryota</taxon>
        <taxon>Metazoa</taxon>
        <taxon>Ecdysozoa</taxon>
        <taxon>Arthropoda</taxon>
        <taxon>Chelicerata</taxon>
        <taxon>Arachnida</taxon>
        <taxon>Araneae</taxon>
        <taxon>Araneomorphae</taxon>
        <taxon>Entelegynae</taxon>
        <taxon>Araneoidea</taxon>
        <taxon>Nephilidae</taxon>
        <taxon>Trichonephila</taxon>
    </lineage>
</organism>
<dbReference type="PANTHER" id="PTHR23022">
    <property type="entry name" value="TRANSPOSABLE ELEMENT-RELATED"/>
    <property type="match status" value="1"/>
</dbReference>
<dbReference type="Proteomes" id="UP000887159">
    <property type="component" value="Unassembled WGS sequence"/>
</dbReference>
<dbReference type="InterPro" id="IPR038717">
    <property type="entry name" value="Tc1-like_DDE_dom"/>
</dbReference>
<sequence length="133" mass="15063">MCLEVMATEKSREKKNAVMNPENLTPTVKHGEGSVMGWGAMVATGAGNLVFIDDNMNKFGYLKILQSSLHPSVQKLGLGSNFVFQQDNDPKHTAKIVKEWLLYRTPKQLHSPPQSPDLNPIEYLWKEVDRRVR</sequence>
<comment type="caution">
    <text evidence="2">The sequence shown here is derived from an EMBL/GenBank/DDBJ whole genome shotgun (WGS) entry which is preliminary data.</text>
</comment>
<dbReference type="AlphaFoldDB" id="A0A8X6S3P5"/>